<accession>A0A1H0C9Z4</accession>
<dbReference type="STRING" id="211114.SAMN04489726_7109"/>
<feature type="domain" description="DUF218" evidence="1">
    <location>
        <begin position="54"/>
        <end position="208"/>
    </location>
</feature>
<dbReference type="PANTHER" id="PTHR30336">
    <property type="entry name" value="INNER MEMBRANE PROTEIN, PROBABLE PERMEASE"/>
    <property type="match status" value="1"/>
</dbReference>
<proteinExistence type="predicted"/>
<reference evidence="2 3" key="1">
    <citation type="submission" date="2016-10" db="EMBL/GenBank/DDBJ databases">
        <authorList>
            <person name="de Groot N.N."/>
        </authorList>
    </citation>
    <scope>NUCLEOTIDE SEQUENCE [LARGE SCALE GENOMIC DNA]</scope>
    <source>
        <strain evidence="2 3">DSM 44149</strain>
    </source>
</reference>
<dbReference type="GO" id="GO:0005886">
    <property type="term" value="C:plasma membrane"/>
    <property type="evidence" value="ECO:0007669"/>
    <property type="project" value="TreeGrafter"/>
</dbReference>
<organism evidence="2 3">
    <name type="scientific">Allokutzneria albata</name>
    <name type="common">Kibdelosporangium albatum</name>
    <dbReference type="NCBI Taxonomy" id="211114"/>
    <lineage>
        <taxon>Bacteria</taxon>
        <taxon>Bacillati</taxon>
        <taxon>Actinomycetota</taxon>
        <taxon>Actinomycetes</taxon>
        <taxon>Pseudonocardiales</taxon>
        <taxon>Pseudonocardiaceae</taxon>
        <taxon>Allokutzneria</taxon>
    </lineage>
</organism>
<keyword evidence="3" id="KW-1185">Reference proteome</keyword>
<gene>
    <name evidence="2" type="ORF">SAMN04489726_7109</name>
</gene>
<dbReference type="eggNOG" id="COG1434">
    <property type="taxonomic scope" value="Bacteria"/>
</dbReference>
<dbReference type="InterPro" id="IPR003848">
    <property type="entry name" value="DUF218"/>
</dbReference>
<evidence type="ECO:0000259" key="1">
    <source>
        <dbReference type="Pfam" id="PF02698"/>
    </source>
</evidence>
<evidence type="ECO:0000313" key="3">
    <source>
        <dbReference type="Proteomes" id="UP000183376"/>
    </source>
</evidence>
<sequence length="228" mass="24655">MEAVTEPATRKRPSRVRWVRRALFGAFLIAGLVVGGTAARIWQVARLDDQRPADVVVVLGAAQYNGKPSEVLEARLVHAQRLYARGVAKTIVTVGGAREGDAFSEAEAGKRWLLGTSTRSGAPKEPVPSDRVVALTTGSDTLGSIRAIADEAKAQGWNSAVIVSDPWHSLRSRTMAEDFGLAAWASPTRRGPIVQTRETQFNYIVRETGALLYYRLTHAPANDHTGLG</sequence>
<dbReference type="Proteomes" id="UP000183376">
    <property type="component" value="Chromosome I"/>
</dbReference>
<dbReference type="CDD" id="cd06259">
    <property type="entry name" value="YdcF-like"/>
    <property type="match status" value="1"/>
</dbReference>
<dbReference type="EMBL" id="LT629701">
    <property type="protein sequence ID" value="SDN54744.1"/>
    <property type="molecule type" value="Genomic_DNA"/>
</dbReference>
<dbReference type="Pfam" id="PF02698">
    <property type="entry name" value="DUF218"/>
    <property type="match status" value="1"/>
</dbReference>
<name>A0A1H0C9Z4_ALLAB</name>
<dbReference type="PANTHER" id="PTHR30336:SF20">
    <property type="entry name" value="DUF218 DOMAIN-CONTAINING PROTEIN"/>
    <property type="match status" value="1"/>
</dbReference>
<dbReference type="OrthoDB" id="9782395at2"/>
<evidence type="ECO:0000313" key="2">
    <source>
        <dbReference type="EMBL" id="SDN54744.1"/>
    </source>
</evidence>
<dbReference type="InterPro" id="IPR051599">
    <property type="entry name" value="Cell_Envelope_Assoc"/>
</dbReference>
<dbReference type="RefSeq" id="WP_043810045.1">
    <property type="nucleotide sequence ID" value="NZ_JOEF01000001.1"/>
</dbReference>
<protein>
    <submittedName>
        <fullName evidence="2">Uncharacterized SAM-binding protein YcdF, DUF218 family</fullName>
    </submittedName>
</protein>
<dbReference type="AlphaFoldDB" id="A0A1H0C9Z4"/>